<name>A0A6J4U5Q3_9ACTN</name>
<feature type="compositionally biased region" description="Basic and acidic residues" evidence="1">
    <location>
        <begin position="43"/>
        <end position="60"/>
    </location>
</feature>
<protein>
    <submittedName>
        <fullName evidence="2">Uncharacterized protein</fullName>
    </submittedName>
</protein>
<accession>A0A6J4U5Q3</accession>
<feature type="compositionally biased region" description="Low complexity" evidence="1">
    <location>
        <begin position="27"/>
        <end position="36"/>
    </location>
</feature>
<dbReference type="AlphaFoldDB" id="A0A6J4U5Q3"/>
<feature type="non-terminal residue" evidence="2">
    <location>
        <position position="158"/>
    </location>
</feature>
<dbReference type="EMBL" id="CADCWC010000253">
    <property type="protein sequence ID" value="CAA9539156.1"/>
    <property type="molecule type" value="Genomic_DNA"/>
</dbReference>
<reference evidence="2" key="1">
    <citation type="submission" date="2020-02" db="EMBL/GenBank/DDBJ databases">
        <authorList>
            <person name="Meier V. D."/>
        </authorList>
    </citation>
    <scope>NUCLEOTIDE SEQUENCE</scope>
    <source>
        <strain evidence="2">AVDCRST_MAG79</strain>
    </source>
</reference>
<gene>
    <name evidence="2" type="ORF">AVDCRST_MAG79-1693</name>
</gene>
<feature type="region of interest" description="Disordered" evidence="1">
    <location>
        <begin position="27"/>
        <end position="108"/>
    </location>
</feature>
<feature type="region of interest" description="Disordered" evidence="1">
    <location>
        <begin position="124"/>
        <end position="158"/>
    </location>
</feature>
<feature type="compositionally biased region" description="Basic and acidic residues" evidence="1">
    <location>
        <begin position="145"/>
        <end position="158"/>
    </location>
</feature>
<sequence length="158" mass="17573">RDVARRHAGRHRDDLLRPRLEPLAARAARGNLPRAGRLARPRPRLDAVRRRARARADRGSGGRGGVPRRLDVPRQPAQRARRRAAPLDHLAHGLDRHPLERRDAPPDLLALPPARRVRARRRVLPGHVGPGGPSRAVARGVVRHRGADRGPRRADSVL</sequence>
<evidence type="ECO:0000256" key="1">
    <source>
        <dbReference type="SAM" id="MobiDB-lite"/>
    </source>
</evidence>
<organism evidence="2">
    <name type="scientific">uncultured Thermoleophilia bacterium</name>
    <dbReference type="NCBI Taxonomy" id="1497501"/>
    <lineage>
        <taxon>Bacteria</taxon>
        <taxon>Bacillati</taxon>
        <taxon>Actinomycetota</taxon>
        <taxon>Thermoleophilia</taxon>
        <taxon>environmental samples</taxon>
    </lineage>
</organism>
<feature type="non-terminal residue" evidence="2">
    <location>
        <position position="1"/>
    </location>
</feature>
<feature type="compositionally biased region" description="Basic and acidic residues" evidence="1">
    <location>
        <begin position="85"/>
        <end position="105"/>
    </location>
</feature>
<evidence type="ECO:0000313" key="2">
    <source>
        <dbReference type="EMBL" id="CAA9539156.1"/>
    </source>
</evidence>
<proteinExistence type="predicted"/>